<protein>
    <submittedName>
        <fullName evidence="2">Uncharacterized protein</fullName>
    </submittedName>
</protein>
<gene>
    <name evidence="2" type="ORF">B0A48_16907</name>
</gene>
<keyword evidence="3" id="KW-1185">Reference proteome</keyword>
<dbReference type="GO" id="GO:0046982">
    <property type="term" value="F:protein heterodimerization activity"/>
    <property type="evidence" value="ECO:0007669"/>
    <property type="project" value="InterPro"/>
</dbReference>
<dbReference type="Proteomes" id="UP000192596">
    <property type="component" value="Unassembled WGS sequence"/>
</dbReference>
<dbReference type="InParanoid" id="A0A1V8SCW3"/>
<dbReference type="AlphaFoldDB" id="A0A1V8SCW3"/>
<dbReference type="InterPro" id="IPR009072">
    <property type="entry name" value="Histone-fold"/>
</dbReference>
<organism evidence="2 3">
    <name type="scientific">Cryoendolithus antarcticus</name>
    <dbReference type="NCBI Taxonomy" id="1507870"/>
    <lineage>
        <taxon>Eukaryota</taxon>
        <taxon>Fungi</taxon>
        <taxon>Dikarya</taxon>
        <taxon>Ascomycota</taxon>
        <taxon>Pezizomycotina</taxon>
        <taxon>Dothideomycetes</taxon>
        <taxon>Dothideomycetidae</taxon>
        <taxon>Cladosporiales</taxon>
        <taxon>Cladosporiaceae</taxon>
        <taxon>Cryoendolithus</taxon>
    </lineage>
</organism>
<dbReference type="Gene3D" id="1.10.20.10">
    <property type="entry name" value="Histone, subunit A"/>
    <property type="match status" value="1"/>
</dbReference>
<sequence length="148" mass="16599">MPPPTQDVVHKLCRSRARAELIVRPKAAPKSAMAMLAAGNKQMKNRRFPKRVTLREGIAAKEKEFARKARETSPSDHTQPQKMGTLPFGAHRARNARLERGLAIESLAFQRLVHEVVDDVGVDLRVDDALSKTLRDASEMMLVHHFEG</sequence>
<accession>A0A1V8SCW3</accession>
<feature type="region of interest" description="Disordered" evidence="1">
    <location>
        <begin position="65"/>
        <end position="88"/>
    </location>
</feature>
<comment type="caution">
    <text evidence="2">The sequence shown here is derived from an EMBL/GenBank/DDBJ whole genome shotgun (WGS) entry which is preliminary data.</text>
</comment>
<proteinExistence type="predicted"/>
<dbReference type="EMBL" id="NAJO01000059">
    <property type="protein sequence ID" value="OQN96933.1"/>
    <property type="molecule type" value="Genomic_DNA"/>
</dbReference>
<evidence type="ECO:0000313" key="2">
    <source>
        <dbReference type="EMBL" id="OQN96933.1"/>
    </source>
</evidence>
<reference evidence="3" key="1">
    <citation type="submission" date="2017-03" db="EMBL/GenBank/DDBJ databases">
        <title>Genomes of endolithic fungi from Antarctica.</title>
        <authorList>
            <person name="Coleine C."/>
            <person name="Masonjones S."/>
            <person name="Stajich J.E."/>
        </authorList>
    </citation>
    <scope>NUCLEOTIDE SEQUENCE [LARGE SCALE GENOMIC DNA]</scope>
    <source>
        <strain evidence="3">CCFEE 5527</strain>
    </source>
</reference>
<name>A0A1V8SCW3_9PEZI</name>
<feature type="compositionally biased region" description="Basic and acidic residues" evidence="1">
    <location>
        <begin position="65"/>
        <end position="74"/>
    </location>
</feature>
<evidence type="ECO:0000313" key="3">
    <source>
        <dbReference type="Proteomes" id="UP000192596"/>
    </source>
</evidence>
<evidence type="ECO:0000256" key="1">
    <source>
        <dbReference type="SAM" id="MobiDB-lite"/>
    </source>
</evidence>